<keyword evidence="8" id="KW-1185">Reference proteome</keyword>
<evidence type="ECO:0000313" key="8">
    <source>
        <dbReference type="Proteomes" id="UP001058974"/>
    </source>
</evidence>
<dbReference type="GO" id="GO:0004674">
    <property type="term" value="F:protein serine/threonine kinase activity"/>
    <property type="evidence" value="ECO:0007669"/>
    <property type="project" value="UniProtKB-KW"/>
</dbReference>
<keyword evidence="6" id="KW-1133">Transmembrane helix</keyword>
<dbReference type="InterPro" id="IPR051175">
    <property type="entry name" value="CLK_kinases"/>
</dbReference>
<evidence type="ECO:0000256" key="4">
    <source>
        <dbReference type="ARBA" id="ARBA00022777"/>
    </source>
</evidence>
<keyword evidence="6" id="KW-0812">Transmembrane</keyword>
<evidence type="ECO:0000256" key="2">
    <source>
        <dbReference type="ARBA" id="ARBA00022679"/>
    </source>
</evidence>
<dbReference type="GO" id="GO:0005634">
    <property type="term" value="C:nucleus"/>
    <property type="evidence" value="ECO:0007669"/>
    <property type="project" value="TreeGrafter"/>
</dbReference>
<dbReference type="EMBL" id="JAMSHJ010000002">
    <property type="protein sequence ID" value="KAI5437663.1"/>
    <property type="molecule type" value="Genomic_DNA"/>
</dbReference>
<keyword evidence="1" id="KW-0723">Serine/threonine-protein kinase</keyword>
<organism evidence="7 8">
    <name type="scientific">Pisum sativum</name>
    <name type="common">Garden pea</name>
    <name type="synonym">Lathyrus oleraceus</name>
    <dbReference type="NCBI Taxonomy" id="3888"/>
    <lineage>
        <taxon>Eukaryota</taxon>
        <taxon>Viridiplantae</taxon>
        <taxon>Streptophyta</taxon>
        <taxon>Embryophyta</taxon>
        <taxon>Tracheophyta</taxon>
        <taxon>Spermatophyta</taxon>
        <taxon>Magnoliopsida</taxon>
        <taxon>eudicotyledons</taxon>
        <taxon>Gunneridae</taxon>
        <taxon>Pentapetalae</taxon>
        <taxon>rosids</taxon>
        <taxon>fabids</taxon>
        <taxon>Fabales</taxon>
        <taxon>Fabaceae</taxon>
        <taxon>Papilionoideae</taxon>
        <taxon>50 kb inversion clade</taxon>
        <taxon>NPAAA clade</taxon>
        <taxon>Hologalegina</taxon>
        <taxon>IRL clade</taxon>
        <taxon>Fabeae</taxon>
        <taxon>Lathyrus</taxon>
    </lineage>
</organism>
<dbReference type="AlphaFoldDB" id="A0A9D5B8C4"/>
<keyword evidence="5" id="KW-0067">ATP-binding</keyword>
<protein>
    <recommendedName>
        <fullName evidence="9">Protein kinase domain-containing protein</fullName>
    </recommendedName>
</protein>
<dbReference type="PANTHER" id="PTHR45646">
    <property type="entry name" value="SERINE/THREONINE-PROTEIN KINASE DOA-RELATED"/>
    <property type="match status" value="1"/>
</dbReference>
<gene>
    <name evidence="7" type="ORF">KIW84_023690</name>
</gene>
<keyword evidence="3" id="KW-0547">Nucleotide-binding</keyword>
<comment type="caution">
    <text evidence="7">The sequence shown here is derived from an EMBL/GenBank/DDBJ whole genome shotgun (WGS) entry which is preliminary data.</text>
</comment>
<dbReference type="GO" id="GO:0005524">
    <property type="term" value="F:ATP binding"/>
    <property type="evidence" value="ECO:0007669"/>
    <property type="project" value="UniProtKB-KW"/>
</dbReference>
<dbReference type="PANTHER" id="PTHR45646:SF11">
    <property type="entry name" value="SERINE_THREONINE-PROTEIN KINASE DOA"/>
    <property type="match status" value="1"/>
</dbReference>
<keyword evidence="2" id="KW-0808">Transferase</keyword>
<dbReference type="Gramene" id="Psat02G0369000-T1">
    <property type="protein sequence ID" value="KAI5437663.1"/>
    <property type="gene ID" value="KIW84_023690"/>
</dbReference>
<name>A0A9D5B8C4_PEA</name>
<feature type="transmembrane region" description="Helical" evidence="6">
    <location>
        <begin position="12"/>
        <end position="28"/>
    </location>
</feature>
<evidence type="ECO:0000256" key="3">
    <source>
        <dbReference type="ARBA" id="ARBA00022741"/>
    </source>
</evidence>
<evidence type="ECO:0000256" key="6">
    <source>
        <dbReference type="SAM" id="Phobius"/>
    </source>
</evidence>
<keyword evidence="4" id="KW-0418">Kinase</keyword>
<reference evidence="7 8" key="1">
    <citation type="journal article" date="2022" name="Nat. Genet.">
        <title>Improved pea reference genome and pan-genome highlight genomic features and evolutionary characteristics.</title>
        <authorList>
            <person name="Yang T."/>
            <person name="Liu R."/>
            <person name="Luo Y."/>
            <person name="Hu S."/>
            <person name="Wang D."/>
            <person name="Wang C."/>
            <person name="Pandey M.K."/>
            <person name="Ge S."/>
            <person name="Xu Q."/>
            <person name="Li N."/>
            <person name="Li G."/>
            <person name="Huang Y."/>
            <person name="Saxena R.K."/>
            <person name="Ji Y."/>
            <person name="Li M."/>
            <person name="Yan X."/>
            <person name="He Y."/>
            <person name="Liu Y."/>
            <person name="Wang X."/>
            <person name="Xiang C."/>
            <person name="Varshney R.K."/>
            <person name="Ding H."/>
            <person name="Gao S."/>
            <person name="Zong X."/>
        </authorList>
    </citation>
    <scope>NUCLEOTIDE SEQUENCE [LARGE SCALE GENOMIC DNA]</scope>
    <source>
        <strain evidence="7 8">cv. Zhongwan 6</strain>
    </source>
</reference>
<keyword evidence="6" id="KW-0472">Membrane</keyword>
<accession>A0A9D5B8C4</accession>
<evidence type="ECO:0000256" key="1">
    <source>
        <dbReference type="ARBA" id="ARBA00022527"/>
    </source>
</evidence>
<dbReference type="SUPFAM" id="SSF56112">
    <property type="entry name" value="Protein kinase-like (PK-like)"/>
    <property type="match status" value="1"/>
</dbReference>
<evidence type="ECO:0000313" key="7">
    <source>
        <dbReference type="EMBL" id="KAI5437663.1"/>
    </source>
</evidence>
<proteinExistence type="predicted"/>
<dbReference type="InterPro" id="IPR011009">
    <property type="entry name" value="Kinase-like_dom_sf"/>
</dbReference>
<sequence>MGKVYYKQESSIRFSTLNLICMSLVSIMKRERTRKRHRLEWDVAPPPSPQAHGNFAVVGYEKKYASPSRRNDDRDGHYTFNLGENLTPRYKNYRQNGNFWLSFGMLGSLNKRLCSYQDMHELRLIHIGLNPENILLVSSDYVKLPSCKRVFSDETQFRYLPKSSDVKLINFGSTASAYQIHNSVVSTRNGSTPVMKAIISTSWIKQISRHYIP</sequence>
<evidence type="ECO:0008006" key="9">
    <source>
        <dbReference type="Google" id="ProtNLM"/>
    </source>
</evidence>
<evidence type="ECO:0000256" key="5">
    <source>
        <dbReference type="ARBA" id="ARBA00022840"/>
    </source>
</evidence>
<dbReference type="Gene3D" id="1.10.510.10">
    <property type="entry name" value="Transferase(Phosphotransferase) domain 1"/>
    <property type="match status" value="1"/>
</dbReference>
<dbReference type="Proteomes" id="UP001058974">
    <property type="component" value="Chromosome 2"/>
</dbReference>